<dbReference type="Pfam" id="PF25275">
    <property type="entry name" value="Golvesin_C"/>
    <property type="match status" value="1"/>
</dbReference>
<dbReference type="Gene3D" id="2.180.10.10">
    <property type="entry name" value="RHS repeat-associated core"/>
    <property type="match status" value="7"/>
</dbReference>
<dbReference type="NCBIfam" id="TIGR01643">
    <property type="entry name" value="YD_repeat_2x"/>
    <property type="match status" value="11"/>
</dbReference>
<protein>
    <recommendedName>
        <fullName evidence="7">Rhs family protein</fullName>
    </recommendedName>
</protein>
<dbReference type="InterPro" id="IPR031325">
    <property type="entry name" value="RHS_repeat"/>
</dbReference>
<dbReference type="InterPro" id="IPR022385">
    <property type="entry name" value="Rhs_assc_core"/>
</dbReference>
<feature type="domain" description="Teneurin-like YD-shell" evidence="3">
    <location>
        <begin position="2036"/>
        <end position="2114"/>
    </location>
</feature>
<evidence type="ECO:0000256" key="2">
    <source>
        <dbReference type="SAM" id="MobiDB-lite"/>
    </source>
</evidence>
<evidence type="ECO:0000313" key="5">
    <source>
        <dbReference type="EMBL" id="ASV76051.1"/>
    </source>
</evidence>
<reference evidence="5 6" key="1">
    <citation type="journal article" name="Front. Microbiol.">
        <title>Sugar Metabolism of the First Thermophilic Planctomycete Thermogutta terrifontis: Comparative Genomic and Transcriptomic Approaches.</title>
        <authorList>
            <person name="Elcheninov A.G."/>
            <person name="Menzel P."/>
            <person name="Gudbergsdottir S.R."/>
            <person name="Slesarev A.I."/>
            <person name="Kadnikov V.V."/>
            <person name="Krogh A."/>
            <person name="Bonch-Osmolovskaya E.A."/>
            <person name="Peng X."/>
            <person name="Kublanov I.V."/>
        </authorList>
    </citation>
    <scope>NUCLEOTIDE SEQUENCE [LARGE SCALE GENOMIC DNA]</scope>
    <source>
        <strain evidence="5 6">R1</strain>
    </source>
</reference>
<dbReference type="Gene3D" id="2.60.40.2030">
    <property type="match status" value="1"/>
</dbReference>
<evidence type="ECO:0000256" key="1">
    <source>
        <dbReference type="ARBA" id="ARBA00022737"/>
    </source>
</evidence>
<dbReference type="Proteomes" id="UP000215086">
    <property type="component" value="Chromosome"/>
</dbReference>
<dbReference type="KEGG" id="ttf:THTE_3449"/>
<dbReference type="PANTHER" id="PTHR32305:SF15">
    <property type="entry name" value="PROTEIN RHSA-RELATED"/>
    <property type="match status" value="1"/>
</dbReference>
<dbReference type="PANTHER" id="PTHR32305">
    <property type="match status" value="1"/>
</dbReference>
<dbReference type="Pfam" id="PF05593">
    <property type="entry name" value="RHS_repeat"/>
    <property type="match status" value="11"/>
</dbReference>
<proteinExistence type="predicted"/>
<feature type="compositionally biased region" description="Basic residues" evidence="2">
    <location>
        <begin position="11"/>
        <end position="23"/>
    </location>
</feature>
<dbReference type="NCBIfam" id="TIGR03696">
    <property type="entry name" value="Rhs_assc_core"/>
    <property type="match status" value="1"/>
</dbReference>
<evidence type="ECO:0000259" key="3">
    <source>
        <dbReference type="Pfam" id="PF25023"/>
    </source>
</evidence>
<keyword evidence="1" id="KW-0677">Repeat</keyword>
<dbReference type="InterPro" id="IPR056823">
    <property type="entry name" value="TEN-like_YD-shell"/>
</dbReference>
<dbReference type="InterPro" id="IPR006530">
    <property type="entry name" value="YD"/>
</dbReference>
<evidence type="ECO:0008006" key="7">
    <source>
        <dbReference type="Google" id="ProtNLM"/>
    </source>
</evidence>
<sequence length="2325" mass="255661">MGSKRESRQRWLGKTRQHQKQRHRALRVEELERRELLSVVANITVDQPSQVERLEGTSTFTITITDCPPNLTFGVVNFQVTGTADPNCDYQASGFLTCGYITFYGNGSQSATVTIENDPWREEDETITVRLTGGWWTDTSCCGTYPVTIGENSAATVTIFDDDQWNFYLTAVDNIGAETLQGKNNATFRITRSNLREPDLSYGIKVYYDISGTATQGEGVNDDYDPLPGVEGDGCWYSSTGYIIFPANSSQMASDIEVNVRDDAQNPRAEPLETVILTVARAEAVWEGGEYASYPVSRDSDTVYIHDNDWIIVRGGDAVEPIAPLPEPTTGMESEMHGHPGAFIIHLLEGNENFEDVAVSYSVGGTATIDDDPHWDNEPTPRNNRADADGFLTTGQGALSLSGQVTIPAGQNQYSISFVPWYDGFQNQNDGQNGNESTPPETVILTIFGNNVDQQRNSGTLLILEPIGDPKPCVDCCGKETGDPGVSCNVAAPTGGLGISNQGTRITYYAHFSSGQETVVAFSPLQLTNGQATLEFVEAKLVSFGSSNPDTTIWFDAADASALSTYAFAFPVDVSTLSTGAYPWTVQLIQHYSDNSTQTITLSGKKNVFNTLNSPMGPGWFPFGVARLIPDGPDVLLLRGGLQRFKPDGMGGWIPDLSDDTSAYTLTGNWYTGFTLRAKDGTVDYFNPAGLITRTVDPARNQTVYNYDDSNRLVSIDAPEGDTVYLYDEQTGWLSQAIRPDGVVSTYTHDAQGRIIQITKSDPDGNGPLPAPVTTFEYAGPNGLLSAVTFPDGSRETYEYDHALRLKKIIRADGSEETYVSFPAAVLVDLGSGEGTFDNPAALRDTAAIRVSSTVGGITTTSAVDMWGFPLESVDGEGHTTRYIRNAAGQVVQVIEPDPDGEGPLTPSVTSYEYDAKGNRIKMVLPDGGIRRWEYDPQWNVVTKYIDERGITTLYKIDPQTGYVLESRIVVGQVDSPGNGESDDVVTTYTYTDANDGTLIGLVKTETDPLGTVTHYQYNARGQVTQITYAVGTSEEASVSYEYDPNTGKLLAEVDELGRRTEYEYNALGQLIRKTLPDPDGDGPLTSPVYQYSYDAMGNLAAETDPLGNVTQYVYDARGRLIRTIQPDPDGENGPLASPVTQQFYDRAGRLSHVIDPVGTITEYAYDNADRQTAVYHGALLDNADANYAETGPTWTDRQTGYGDLSRIHPTVTGAPTASATWTFSHLLVGMEYEVYVTWEADPDNASDAPFAIFAGDTSGQPLASITVDQSQDPGQTGQFREFAGLTFRKLGSFTLTDPTLIVQLANNSATANKNVVADAVVVRLASPLSQTIYDNAGRVVGSLDALGRLTTYEYDAAGRQTKIIQPDPDGTGPLEAPVTQYVYTTGGQLVQVIDPLGRVTAYEYDALGRRSKVILPDPDGSGPLTSPETLYEYDKLGRLLKVSDPLGNVTEYEYDARGRQIRVTQPDPDGSGPLEAPVTQYTYDAAGQLLQVTDPLDRVTSYEYDGLGRQTKITQPDPDGEGEELAPWTVFTYDAAGRLLTQADRLGHTTTFTYDALGRLISQTDANGAETTYTYDAAGRRLSLTDPVGNTTTWTYDALGRAVAETNELDDTRYFVYDAAGYLLRQIDRLGRVRQFQYDNLGRNTAEIWYNNVQDADADQNRVGTISFTYDAAGQLLTASDWAAQYSYTYDDLGRTTRIDQTLVGLAPTITFTQQYDAAGRRTRLIASINSTRDFKNRYFYDNLGRMTDLTQGSQSGGNPVATKWVHFSYDTASQLTDLTRYADLAGTQLVAQSDYTYDEAGRLRGLSHFRGQTTFVEYTWNFDAANRMTQYINSVDGTADYTSDATGQLTAADYDYQSDESYQYDANGNRLTAGGSTYTTGTNNQLLSDGTYRYLYDAEGNRTHRFIDANQNGQLDAGDTDITQYTWDHRNRLTKVSHRPSYGAAVDWVIRYWYDYQNRMVRKLGDLNGDGDYEQKQNLVYDGNQVVMDFRRTGSGLVQTGDLEWRYLWGPAVDQILAEENVDNGSDETVQWTLTDHLNTVRDIAKYDSGSDMTTAVNHLIYDAFGKVTSESNPAVDSLFLFTGRPFDSDSQIQNNLNRWYDARVGRWLSEDPIGFAGGDGNLYRYVFNGVLRYPDPVGHFCGECQPPIPKYANQYNKRVVDIAVTAGQSPSQERAAESIERNLEALGYIQAFGDVATAALLGTKEALEALVNAIAETASSAYSGVTGAPNHAYIKRGYIVWLIVEFESCEPCCVWPIVKGYEFVTHRREVPIRAPEGANDIPGFYGYPPYGRGPTWEELRDAIERVLGPGPIDESRDWMRPW</sequence>
<dbReference type="InterPro" id="IPR038081">
    <property type="entry name" value="CalX-like_sf"/>
</dbReference>
<gene>
    <name evidence="5" type="ORF">THTE_3449</name>
</gene>
<dbReference type="SUPFAM" id="SSF141072">
    <property type="entry name" value="CalX-like"/>
    <property type="match status" value="1"/>
</dbReference>
<dbReference type="SUPFAM" id="SSF69304">
    <property type="entry name" value="Tricorn protease N-terminal domain"/>
    <property type="match status" value="2"/>
</dbReference>
<accession>A0A286RJB4</accession>
<feature type="region of interest" description="Disordered" evidence="2">
    <location>
        <begin position="1"/>
        <end position="23"/>
    </location>
</feature>
<dbReference type="Pfam" id="PF25023">
    <property type="entry name" value="TEN_YD-shell"/>
    <property type="match status" value="1"/>
</dbReference>
<evidence type="ECO:0000259" key="4">
    <source>
        <dbReference type="Pfam" id="PF25275"/>
    </source>
</evidence>
<dbReference type="InterPro" id="IPR033803">
    <property type="entry name" value="CBD-like_Golvesin-Xly"/>
</dbReference>
<evidence type="ECO:0000313" key="6">
    <source>
        <dbReference type="Proteomes" id="UP000215086"/>
    </source>
</evidence>
<dbReference type="InterPro" id="IPR050708">
    <property type="entry name" value="T6SS_VgrG/RHS"/>
</dbReference>
<keyword evidence="6" id="KW-1185">Reference proteome</keyword>
<organism evidence="5 6">
    <name type="scientific">Thermogutta terrifontis</name>
    <dbReference type="NCBI Taxonomy" id="1331910"/>
    <lineage>
        <taxon>Bacteria</taxon>
        <taxon>Pseudomonadati</taxon>
        <taxon>Planctomycetota</taxon>
        <taxon>Planctomycetia</taxon>
        <taxon>Pirellulales</taxon>
        <taxon>Thermoguttaceae</taxon>
        <taxon>Thermogutta</taxon>
    </lineage>
</organism>
<dbReference type="EMBL" id="CP018477">
    <property type="protein sequence ID" value="ASV76051.1"/>
    <property type="molecule type" value="Genomic_DNA"/>
</dbReference>
<feature type="domain" description="Golvesin/Xly CBD-like" evidence="4">
    <location>
        <begin position="1180"/>
        <end position="1322"/>
    </location>
</feature>
<name>A0A286RJB4_9BACT</name>